<dbReference type="HOGENOM" id="CLU_3059742_0_0_6"/>
<name>C8N923_CARH6</name>
<dbReference type="AlphaFoldDB" id="C8N923"/>
<sequence>MTLGAAYGKYVYEPADAAVRKGLRALGDYLNELGMQRVRELEADPEGFIQAGD</sequence>
<organism evidence="1 2">
    <name type="scientific">Cardiobacterium hominis (strain ATCC 15826 / DSM 8339 / NCTC 10426 / 6573)</name>
    <dbReference type="NCBI Taxonomy" id="638300"/>
    <lineage>
        <taxon>Bacteria</taxon>
        <taxon>Pseudomonadati</taxon>
        <taxon>Pseudomonadota</taxon>
        <taxon>Gammaproteobacteria</taxon>
        <taxon>Cardiobacteriales</taxon>
        <taxon>Cardiobacteriaceae</taxon>
        <taxon>Cardiobacterium</taxon>
    </lineage>
</organism>
<dbReference type="EMBL" id="ACKY01000052">
    <property type="protein sequence ID" value="EEV88862.1"/>
    <property type="molecule type" value="Genomic_DNA"/>
</dbReference>
<protein>
    <submittedName>
        <fullName evidence="1">Uncharacterized protein</fullName>
    </submittedName>
</protein>
<comment type="caution">
    <text evidence="1">The sequence shown here is derived from an EMBL/GenBank/DDBJ whole genome shotgun (WGS) entry which is preliminary data.</text>
</comment>
<evidence type="ECO:0000313" key="2">
    <source>
        <dbReference type="Proteomes" id="UP000004870"/>
    </source>
</evidence>
<proteinExistence type="predicted"/>
<accession>C8N923</accession>
<dbReference type="Proteomes" id="UP000004870">
    <property type="component" value="Unassembled WGS sequence"/>
</dbReference>
<evidence type="ECO:0000313" key="1">
    <source>
        <dbReference type="EMBL" id="EEV88862.1"/>
    </source>
</evidence>
<gene>
    <name evidence="1" type="ORF">HMPREF0198_1001</name>
</gene>
<reference evidence="1 2" key="1">
    <citation type="submission" date="2009-08" db="EMBL/GenBank/DDBJ databases">
        <authorList>
            <person name="Qin X."/>
            <person name="Bachman B."/>
            <person name="Battles P."/>
            <person name="Bell A."/>
            <person name="Bess C."/>
            <person name="Bickham C."/>
            <person name="Chaboub L."/>
            <person name="Chen D."/>
            <person name="Coyle M."/>
            <person name="Deiros D.R."/>
            <person name="Dinh H."/>
            <person name="Forbes L."/>
            <person name="Fowler G."/>
            <person name="Francisco L."/>
            <person name="Fu Q."/>
            <person name="Gubbala S."/>
            <person name="Hale W."/>
            <person name="Han Y."/>
            <person name="Hemphill L."/>
            <person name="Highlander S.K."/>
            <person name="Hirani K."/>
            <person name="Hogues M."/>
            <person name="Jackson L."/>
            <person name="Jakkamsetti A."/>
            <person name="Javaid M."/>
            <person name="Jiang H."/>
            <person name="Korchina V."/>
            <person name="Kovar C."/>
            <person name="Lara F."/>
            <person name="Lee S."/>
            <person name="Mata R."/>
            <person name="Mathew T."/>
            <person name="Moen C."/>
            <person name="Morales K."/>
            <person name="Munidasa M."/>
            <person name="Nazareth L."/>
            <person name="Ngo R."/>
            <person name="Nguyen L."/>
            <person name="Okwuonu G."/>
            <person name="Ongeri F."/>
            <person name="Patil S."/>
            <person name="Petrosino J."/>
            <person name="Pham C."/>
            <person name="Pham P."/>
            <person name="Pu L.-L."/>
            <person name="Puazo M."/>
            <person name="Raj R."/>
            <person name="Reid J."/>
            <person name="Rouhana J."/>
            <person name="Saada N."/>
            <person name="Shang Y."/>
            <person name="Simmons D."/>
            <person name="Thornton R."/>
            <person name="Warren J."/>
            <person name="Weissenberger G."/>
            <person name="Zhang J."/>
            <person name="Zhang L."/>
            <person name="Zhou C."/>
            <person name="Zhu D."/>
            <person name="Muzny D."/>
            <person name="Worley K."/>
            <person name="Gibbs R."/>
        </authorList>
    </citation>
    <scope>NUCLEOTIDE SEQUENCE [LARGE SCALE GENOMIC DNA]</scope>
    <source>
        <strain evidence="2">ATCC 15826 / DSM 8339 / NCTC 10426 / 6573</strain>
    </source>
</reference>
<keyword evidence="2" id="KW-1185">Reference proteome</keyword>